<sequence length="102" mass="11090">MLLNIPHETGKTAGRDGVLFTCHKTRAVPTSEGFLPPTPTRAKPTYAISPFFKTLSSINASSSSLSFSFHQKLSLNLFAVFRSDALSSQVPFDLIPNLFSVS</sequence>
<organism evidence="1 2">
    <name type="scientific">Cichorium intybus</name>
    <name type="common">Chicory</name>
    <dbReference type="NCBI Taxonomy" id="13427"/>
    <lineage>
        <taxon>Eukaryota</taxon>
        <taxon>Viridiplantae</taxon>
        <taxon>Streptophyta</taxon>
        <taxon>Embryophyta</taxon>
        <taxon>Tracheophyta</taxon>
        <taxon>Spermatophyta</taxon>
        <taxon>Magnoliopsida</taxon>
        <taxon>eudicotyledons</taxon>
        <taxon>Gunneridae</taxon>
        <taxon>Pentapetalae</taxon>
        <taxon>asterids</taxon>
        <taxon>campanulids</taxon>
        <taxon>Asterales</taxon>
        <taxon>Asteraceae</taxon>
        <taxon>Cichorioideae</taxon>
        <taxon>Cichorieae</taxon>
        <taxon>Cichoriinae</taxon>
        <taxon>Cichorium</taxon>
    </lineage>
</organism>
<comment type="caution">
    <text evidence="1">The sequence shown here is derived from an EMBL/GenBank/DDBJ whole genome shotgun (WGS) entry which is preliminary data.</text>
</comment>
<reference evidence="1 2" key="2">
    <citation type="journal article" date="2022" name="Mol. Ecol. Resour.">
        <title>The genomes of chicory, endive, great burdock and yacon provide insights into Asteraceae paleo-polyploidization history and plant inulin production.</title>
        <authorList>
            <person name="Fan W."/>
            <person name="Wang S."/>
            <person name="Wang H."/>
            <person name="Wang A."/>
            <person name="Jiang F."/>
            <person name="Liu H."/>
            <person name="Zhao H."/>
            <person name="Xu D."/>
            <person name="Zhang Y."/>
        </authorList>
    </citation>
    <scope>NUCLEOTIDE SEQUENCE [LARGE SCALE GENOMIC DNA]</scope>
    <source>
        <strain evidence="2">cv. Punajuju</strain>
        <tissue evidence="1">Leaves</tissue>
    </source>
</reference>
<evidence type="ECO:0000313" key="1">
    <source>
        <dbReference type="EMBL" id="KAI3777965.1"/>
    </source>
</evidence>
<dbReference type="EMBL" id="CM042010">
    <property type="protein sequence ID" value="KAI3777965.1"/>
    <property type="molecule type" value="Genomic_DNA"/>
</dbReference>
<proteinExistence type="predicted"/>
<name>A0ACB9G4G8_CICIN</name>
<keyword evidence="2" id="KW-1185">Reference proteome</keyword>
<accession>A0ACB9G4G8</accession>
<evidence type="ECO:0000313" key="2">
    <source>
        <dbReference type="Proteomes" id="UP001055811"/>
    </source>
</evidence>
<reference evidence="2" key="1">
    <citation type="journal article" date="2022" name="Mol. Ecol. Resour.">
        <title>The genomes of chicory, endive, great burdock and yacon provide insights into Asteraceae palaeo-polyploidization history and plant inulin production.</title>
        <authorList>
            <person name="Fan W."/>
            <person name="Wang S."/>
            <person name="Wang H."/>
            <person name="Wang A."/>
            <person name="Jiang F."/>
            <person name="Liu H."/>
            <person name="Zhao H."/>
            <person name="Xu D."/>
            <person name="Zhang Y."/>
        </authorList>
    </citation>
    <scope>NUCLEOTIDE SEQUENCE [LARGE SCALE GENOMIC DNA]</scope>
    <source>
        <strain evidence="2">cv. Punajuju</strain>
    </source>
</reference>
<gene>
    <name evidence="1" type="ORF">L2E82_06876</name>
</gene>
<dbReference type="Proteomes" id="UP001055811">
    <property type="component" value="Linkage Group LG02"/>
</dbReference>
<protein>
    <submittedName>
        <fullName evidence="1">Uncharacterized protein</fullName>
    </submittedName>
</protein>